<accession>A0A226E9Z5</accession>
<dbReference type="InterPro" id="IPR013216">
    <property type="entry name" value="Methyltransf_11"/>
</dbReference>
<organism evidence="7 8">
    <name type="scientific">Folsomia candida</name>
    <name type="common">Springtail</name>
    <dbReference type="NCBI Taxonomy" id="158441"/>
    <lineage>
        <taxon>Eukaryota</taxon>
        <taxon>Metazoa</taxon>
        <taxon>Ecdysozoa</taxon>
        <taxon>Arthropoda</taxon>
        <taxon>Hexapoda</taxon>
        <taxon>Collembola</taxon>
        <taxon>Entomobryomorpha</taxon>
        <taxon>Isotomoidea</taxon>
        <taxon>Isotomidae</taxon>
        <taxon>Proisotominae</taxon>
        <taxon>Folsomia</taxon>
    </lineage>
</organism>
<keyword evidence="2" id="KW-0863">Zinc-finger</keyword>
<dbReference type="InterPro" id="IPR002893">
    <property type="entry name" value="Znf_MYND"/>
</dbReference>
<evidence type="ECO:0000259" key="6">
    <source>
        <dbReference type="Pfam" id="PF08241"/>
    </source>
</evidence>
<dbReference type="SMART" id="SM00028">
    <property type="entry name" value="TPR"/>
    <property type="match status" value="3"/>
</dbReference>
<keyword evidence="8" id="KW-1185">Reference proteome</keyword>
<dbReference type="Pfam" id="PF08238">
    <property type="entry name" value="Sel1"/>
    <property type="match status" value="5"/>
</dbReference>
<evidence type="ECO:0000313" key="7">
    <source>
        <dbReference type="EMBL" id="OXA53887.1"/>
    </source>
</evidence>
<dbReference type="STRING" id="158441.A0A226E9Z5"/>
<dbReference type="SUPFAM" id="SSF53335">
    <property type="entry name" value="S-adenosyl-L-methionine-dependent methyltransferases"/>
    <property type="match status" value="1"/>
</dbReference>
<comment type="caution">
    <text evidence="7">The sequence shown here is derived from an EMBL/GenBank/DDBJ whole genome shotgun (WGS) entry which is preliminary data.</text>
</comment>
<keyword evidence="1" id="KW-0479">Metal-binding</keyword>
<dbReference type="Gene3D" id="1.25.40.10">
    <property type="entry name" value="Tetratricopeptide repeat domain"/>
    <property type="match status" value="2"/>
</dbReference>
<dbReference type="InterPro" id="IPR052356">
    <property type="entry name" value="Thiol_S-MT"/>
</dbReference>
<dbReference type="Pfam" id="PF08241">
    <property type="entry name" value="Methyltransf_11"/>
    <property type="match status" value="1"/>
</dbReference>
<dbReference type="InterPro" id="IPR006597">
    <property type="entry name" value="Sel1-like"/>
</dbReference>
<sequence>MHRLINDKASEKFRMRFLDLWNASGNPEWENIPHFGRTFIEDIGSSLYYKSKKIQKQLLESGQINTWDLPLLFASIQSINTYTNTKSSRTDFDELLRIRNKLSHLGSTELGDDEFAKLWSAATNILLKYGLSQGEIDDVLTMKLGTTTEFEDKLNQNLDKIKMLREEGNALFKNGEFKRSIERYSEAMLVENISTTELGILYSNRSAAHLGVKNYSDAKIDARCSVNLRPNWGRGYYRLGCTYDKLEQYDKALYYYNLSLKYDPSNSRCLDCQQGAIHMIAKRNRQEHLDPLTMPVTDADMLAFRERVTGPEMIAVGELLSDKIKKERYLAGDPHYTCTEAHNYLCGLKGYTQNYERAAQLFAKAAKEGSAEGMYNLAKLTSEGKGVQRNMVESFQLFLRAADRPRLMEILPGTGVKTRRIGVMEAQHALGLHFETDGILGRDYHQAYNWYTKALLNGSGPSANNLGLMFSEGKGFTPDLEKAVGYWQISALYGITRAMESLAFHNFYNGRPTRAFKWYTLAVKNKTMNSNLHMIFEKEPPLEQFVAEEFEQTIEEELMAGPMRKYVDLKDYHENIDGMERRRERRRKMLELVQPNAAGGKVQTIVNHRIALNQIKKEKSSESDWTTKQAKLFPTRTPNLLGLKPITLKELDKSIHDKTYDGFAIRLTVIEDAILGLPSVQILAEDENGDIEKVYIYNYQQGPTTQDELGYACAFTVINPYFRLMADRKWGIRVDDPNLLIKHPLMKGQDRCRYCAKIGSTLKCRKCRRVFYCSKSCLEKDETELKHGPIRTIGQPFIICGSAHFIKCFILEIGVGPGGNFDFYPETVKCHLIGNDPNEYFYPTLQENVRKFPQIILDRISSSSAENLIDIPNKSVDAVISTMVLCSVPNVDKTLQEVLRVLKPGGKFFYMEHVIDPEATWWRSLQQILDFLGIWPFLIDDCHSARDTSSKIENAGFGSVDQKRFYLDPFPVLRLYDSASLIQYEPRYIHRKFKVALHIQKCNNNLNENDGLEVSPM</sequence>
<keyword evidence="4" id="KW-0802">TPR repeat</keyword>
<dbReference type="PROSITE" id="PS50005">
    <property type="entry name" value="TPR"/>
    <property type="match status" value="1"/>
</dbReference>
<dbReference type="SMART" id="SM00671">
    <property type="entry name" value="SEL1"/>
    <property type="match status" value="6"/>
</dbReference>
<dbReference type="Pfam" id="PF00515">
    <property type="entry name" value="TPR_1"/>
    <property type="match status" value="1"/>
</dbReference>
<dbReference type="PROSITE" id="PS50293">
    <property type="entry name" value="TPR_REGION"/>
    <property type="match status" value="1"/>
</dbReference>
<feature type="domain" description="Methyltransferase type 11" evidence="6">
    <location>
        <begin position="811"/>
        <end position="909"/>
    </location>
</feature>
<evidence type="ECO:0000256" key="4">
    <source>
        <dbReference type="PROSITE-ProRule" id="PRU00339"/>
    </source>
</evidence>
<dbReference type="GO" id="GO:0008757">
    <property type="term" value="F:S-adenosylmethionine-dependent methyltransferase activity"/>
    <property type="evidence" value="ECO:0007669"/>
    <property type="project" value="InterPro"/>
</dbReference>
<dbReference type="AlphaFoldDB" id="A0A226E9Z5"/>
<dbReference type="GO" id="GO:0032259">
    <property type="term" value="P:methylation"/>
    <property type="evidence" value="ECO:0007669"/>
    <property type="project" value="UniProtKB-KW"/>
</dbReference>
<evidence type="ECO:0000256" key="1">
    <source>
        <dbReference type="ARBA" id="ARBA00022723"/>
    </source>
</evidence>
<evidence type="ECO:0000313" key="8">
    <source>
        <dbReference type="Proteomes" id="UP000198287"/>
    </source>
</evidence>
<evidence type="ECO:0000256" key="2">
    <source>
        <dbReference type="ARBA" id="ARBA00022771"/>
    </source>
</evidence>
<dbReference type="Gene3D" id="3.40.50.150">
    <property type="entry name" value="Vaccinia Virus protein VP39"/>
    <property type="match status" value="1"/>
</dbReference>
<dbReference type="SUPFAM" id="SSF81901">
    <property type="entry name" value="HCP-like"/>
    <property type="match status" value="1"/>
</dbReference>
<dbReference type="Pfam" id="PF01753">
    <property type="entry name" value="zf-MYND"/>
    <property type="match status" value="1"/>
</dbReference>
<dbReference type="SUPFAM" id="SSF144232">
    <property type="entry name" value="HIT/MYND zinc finger-like"/>
    <property type="match status" value="1"/>
</dbReference>
<evidence type="ECO:0000259" key="5">
    <source>
        <dbReference type="Pfam" id="PF01753"/>
    </source>
</evidence>
<keyword evidence="7" id="KW-0489">Methyltransferase</keyword>
<dbReference type="SUPFAM" id="SSF48452">
    <property type="entry name" value="TPR-like"/>
    <property type="match status" value="1"/>
</dbReference>
<dbReference type="InterPro" id="IPR029063">
    <property type="entry name" value="SAM-dependent_MTases_sf"/>
</dbReference>
<feature type="domain" description="MYND-type" evidence="5">
    <location>
        <begin position="752"/>
        <end position="782"/>
    </location>
</feature>
<dbReference type="PANTHER" id="PTHR45036">
    <property type="entry name" value="METHYLTRANSFERASE LIKE 7B"/>
    <property type="match status" value="1"/>
</dbReference>
<feature type="repeat" description="TPR" evidence="4">
    <location>
        <begin position="233"/>
        <end position="266"/>
    </location>
</feature>
<dbReference type="PANTHER" id="PTHR45036:SF1">
    <property type="entry name" value="METHYLTRANSFERASE LIKE 7A"/>
    <property type="match status" value="1"/>
</dbReference>
<dbReference type="InterPro" id="IPR019734">
    <property type="entry name" value="TPR_rpt"/>
</dbReference>
<name>A0A226E9Z5_FOLCA</name>
<evidence type="ECO:0000256" key="3">
    <source>
        <dbReference type="ARBA" id="ARBA00022833"/>
    </source>
</evidence>
<proteinExistence type="predicted"/>
<protein>
    <submittedName>
        <fullName evidence="7">Methyltransferase-like protein 7A</fullName>
    </submittedName>
</protein>
<dbReference type="GO" id="GO:0008270">
    <property type="term" value="F:zinc ion binding"/>
    <property type="evidence" value="ECO:0007669"/>
    <property type="project" value="UniProtKB-KW"/>
</dbReference>
<keyword evidence="7" id="KW-0808">Transferase</keyword>
<keyword evidence="3" id="KW-0862">Zinc</keyword>
<dbReference type="EMBL" id="LNIX01000005">
    <property type="protein sequence ID" value="OXA53887.1"/>
    <property type="molecule type" value="Genomic_DNA"/>
</dbReference>
<gene>
    <name evidence="7" type="ORF">Fcan01_11259</name>
</gene>
<reference evidence="7 8" key="1">
    <citation type="submission" date="2015-12" db="EMBL/GenBank/DDBJ databases">
        <title>The genome of Folsomia candida.</title>
        <authorList>
            <person name="Faddeeva A."/>
            <person name="Derks M.F."/>
            <person name="Anvar Y."/>
            <person name="Smit S."/>
            <person name="Van Straalen N."/>
            <person name="Roelofs D."/>
        </authorList>
    </citation>
    <scope>NUCLEOTIDE SEQUENCE [LARGE SCALE GENOMIC DNA]</scope>
    <source>
        <strain evidence="7 8">VU population</strain>
        <tissue evidence="7">Whole body</tissue>
    </source>
</reference>
<dbReference type="Gene3D" id="6.10.140.2220">
    <property type="match status" value="1"/>
</dbReference>
<dbReference type="Proteomes" id="UP000198287">
    <property type="component" value="Unassembled WGS sequence"/>
</dbReference>
<dbReference type="OrthoDB" id="2423701at2759"/>
<dbReference type="InterPro" id="IPR011990">
    <property type="entry name" value="TPR-like_helical_dom_sf"/>
</dbReference>
<dbReference type="CDD" id="cd02440">
    <property type="entry name" value="AdoMet_MTases"/>
    <property type="match status" value="1"/>
</dbReference>